<keyword evidence="2" id="KW-1185">Reference proteome</keyword>
<dbReference type="Proteomes" id="UP000268014">
    <property type="component" value="Unassembled WGS sequence"/>
</dbReference>
<reference evidence="3" key="1">
    <citation type="submission" date="2017-02" db="UniProtKB">
        <authorList>
            <consortium name="WormBaseParasite"/>
        </authorList>
    </citation>
    <scope>IDENTIFICATION</scope>
</reference>
<protein>
    <submittedName>
        <fullName evidence="1 3">Uncharacterized protein</fullName>
    </submittedName>
</protein>
<sequence length="90" mass="10161">MMSLELAHLFSKGPQCSVEERVHAEKWNQVSAYPLNGGGAALIQEVIKLRFVSPANHAHIHPWFAALQWMTSLAAGRHQFTFFSFGDRRP</sequence>
<dbReference type="WBParaSite" id="HPLM_0000900801-mRNA-1">
    <property type="protein sequence ID" value="HPLM_0000900801-mRNA-1"/>
    <property type="gene ID" value="HPLM_0000900801"/>
</dbReference>
<proteinExistence type="predicted"/>
<evidence type="ECO:0000313" key="2">
    <source>
        <dbReference type="Proteomes" id="UP000268014"/>
    </source>
</evidence>
<dbReference type="EMBL" id="UZAF01016975">
    <property type="protein sequence ID" value="VDO36349.1"/>
    <property type="molecule type" value="Genomic_DNA"/>
</dbReference>
<accession>A0A0N4WEE6</accession>
<evidence type="ECO:0000313" key="1">
    <source>
        <dbReference type="EMBL" id="VDO36349.1"/>
    </source>
</evidence>
<evidence type="ECO:0000313" key="3">
    <source>
        <dbReference type="WBParaSite" id="HPLM_0000900801-mRNA-1"/>
    </source>
</evidence>
<organism evidence="3">
    <name type="scientific">Haemonchus placei</name>
    <name type="common">Barber's pole worm</name>
    <dbReference type="NCBI Taxonomy" id="6290"/>
    <lineage>
        <taxon>Eukaryota</taxon>
        <taxon>Metazoa</taxon>
        <taxon>Ecdysozoa</taxon>
        <taxon>Nematoda</taxon>
        <taxon>Chromadorea</taxon>
        <taxon>Rhabditida</taxon>
        <taxon>Rhabditina</taxon>
        <taxon>Rhabditomorpha</taxon>
        <taxon>Strongyloidea</taxon>
        <taxon>Trichostrongylidae</taxon>
        <taxon>Haemonchus</taxon>
    </lineage>
</organism>
<name>A0A0N4WEE6_HAEPC</name>
<reference evidence="1 2" key="2">
    <citation type="submission" date="2018-11" db="EMBL/GenBank/DDBJ databases">
        <authorList>
            <consortium name="Pathogen Informatics"/>
        </authorList>
    </citation>
    <scope>NUCLEOTIDE SEQUENCE [LARGE SCALE GENOMIC DNA]</scope>
    <source>
        <strain evidence="1 2">MHpl1</strain>
    </source>
</reference>
<gene>
    <name evidence="1" type="ORF">HPLM_LOCUS9000</name>
</gene>
<dbReference type="AlphaFoldDB" id="A0A0N4WEE6"/>